<evidence type="ECO:0000313" key="3">
    <source>
        <dbReference type="Proteomes" id="UP000051686"/>
    </source>
</evidence>
<feature type="transmembrane region" description="Helical" evidence="1">
    <location>
        <begin position="100"/>
        <end position="124"/>
    </location>
</feature>
<dbReference type="OrthoDB" id="37830at2"/>
<feature type="transmembrane region" description="Helical" evidence="1">
    <location>
        <begin position="340"/>
        <end position="361"/>
    </location>
</feature>
<dbReference type="STRING" id="1423777.FD46_GL001640"/>
<keyword evidence="3" id="KW-1185">Reference proteome</keyword>
<name>A0A0R1M831_9LACO</name>
<dbReference type="Proteomes" id="UP000051686">
    <property type="component" value="Unassembled WGS sequence"/>
</dbReference>
<feature type="transmembrane region" description="Helical" evidence="1">
    <location>
        <begin position="423"/>
        <end position="443"/>
    </location>
</feature>
<reference evidence="2 3" key="1">
    <citation type="journal article" date="2015" name="Genome Announc.">
        <title>Expanding the biotechnology potential of lactobacilli through comparative genomics of 213 strains and associated genera.</title>
        <authorList>
            <person name="Sun Z."/>
            <person name="Harris H.M."/>
            <person name="McCann A."/>
            <person name="Guo C."/>
            <person name="Argimon S."/>
            <person name="Zhang W."/>
            <person name="Yang X."/>
            <person name="Jeffery I.B."/>
            <person name="Cooney J.C."/>
            <person name="Kagawa T.F."/>
            <person name="Liu W."/>
            <person name="Song Y."/>
            <person name="Salvetti E."/>
            <person name="Wrobel A."/>
            <person name="Rasinkangas P."/>
            <person name="Parkhill J."/>
            <person name="Rea M.C."/>
            <person name="O'Sullivan O."/>
            <person name="Ritari J."/>
            <person name="Douillard F.P."/>
            <person name="Paul Ross R."/>
            <person name="Yang R."/>
            <person name="Briner A.E."/>
            <person name="Felis G.E."/>
            <person name="de Vos W.M."/>
            <person name="Barrangou R."/>
            <person name="Klaenhammer T.R."/>
            <person name="Caufield P.W."/>
            <person name="Cui Y."/>
            <person name="Zhang H."/>
            <person name="O'Toole P.W."/>
        </authorList>
    </citation>
    <scope>NUCLEOTIDE SEQUENCE [LARGE SCALE GENOMIC DNA]</scope>
    <source>
        <strain evidence="2 3">DSM 19972</strain>
    </source>
</reference>
<dbReference type="PATRIC" id="fig|1423777.3.peg.1691"/>
<keyword evidence="1" id="KW-0472">Membrane</keyword>
<feature type="transmembrane region" description="Helical" evidence="1">
    <location>
        <begin position="367"/>
        <end position="391"/>
    </location>
</feature>
<feature type="transmembrane region" description="Helical" evidence="1">
    <location>
        <begin position="162"/>
        <end position="183"/>
    </location>
</feature>
<sequence length="481" mass="53938">MAGIGFELKKLFKKRGLFASVRAYGYAGIVCTGPMILGIVLLLNLLFLGKAYNMSFNDQEIFVSTITYTLLFSLTISGFFSMVVTRFIADMIYEKREKNILPSFWGSNILMLIVGGSLYSIFLFFSNSGFPLAIVCLALFSEIVVVWNAMCYLTAIKEYSGILFSFISAVVAAFLLAVLIINVAGVSVLGMLLAVFGGYGVMTVWDVVLLCHFFPRSMHQPFLFLQWFDSFLSLAFVGLFTNIGLFGHIVVIWNSPLGEKISGFFRAAPYYDIPALLAFLTTLITTMNFIVSVEVNFYPKYKKYYSLFNNHGSIKDIQQAEEEMLSVLKTELKYTGLKQLFTTAIAISLGQTVIALLPLGFNDIMYGYFRTLCVGYGLYAIANTIMLLLLYFADNKGAFIGTLVFAICSPLCTFLMFKFTLLYYGFGFVIACGVFFIVMLGRLTSFTNKLSFHLLSMQPIFKEDKVGFFTNLGLKLDKFFE</sequence>
<dbReference type="RefSeq" id="WP_057896472.1">
    <property type="nucleotide sequence ID" value="NZ_AZEH01000039.1"/>
</dbReference>
<dbReference type="Pfam" id="PF16933">
    <property type="entry name" value="PelG"/>
    <property type="match status" value="1"/>
</dbReference>
<dbReference type="EMBL" id="AZEH01000039">
    <property type="protein sequence ID" value="KRL04509.1"/>
    <property type="molecule type" value="Genomic_DNA"/>
</dbReference>
<gene>
    <name evidence="2" type="ORF">FD46_GL001640</name>
</gene>
<keyword evidence="1" id="KW-1133">Transmembrane helix</keyword>
<feature type="transmembrane region" description="Helical" evidence="1">
    <location>
        <begin position="273"/>
        <end position="293"/>
    </location>
</feature>
<feature type="transmembrane region" description="Helical" evidence="1">
    <location>
        <begin position="130"/>
        <end position="150"/>
    </location>
</feature>
<feature type="transmembrane region" description="Helical" evidence="1">
    <location>
        <begin position="21"/>
        <end position="46"/>
    </location>
</feature>
<accession>A0A0R1M831</accession>
<organism evidence="2 3">
    <name type="scientific">Liquorilactobacillus oeni DSM 19972</name>
    <dbReference type="NCBI Taxonomy" id="1423777"/>
    <lineage>
        <taxon>Bacteria</taxon>
        <taxon>Bacillati</taxon>
        <taxon>Bacillota</taxon>
        <taxon>Bacilli</taxon>
        <taxon>Lactobacillales</taxon>
        <taxon>Lactobacillaceae</taxon>
        <taxon>Liquorilactobacillus</taxon>
    </lineage>
</organism>
<evidence type="ECO:0000313" key="2">
    <source>
        <dbReference type="EMBL" id="KRL04509.1"/>
    </source>
</evidence>
<evidence type="ECO:0000256" key="1">
    <source>
        <dbReference type="SAM" id="Phobius"/>
    </source>
</evidence>
<protein>
    <recommendedName>
        <fullName evidence="4">Transmembrane protein</fullName>
    </recommendedName>
</protein>
<feature type="transmembrane region" description="Helical" evidence="1">
    <location>
        <begin position="66"/>
        <end position="88"/>
    </location>
</feature>
<comment type="caution">
    <text evidence="2">The sequence shown here is derived from an EMBL/GenBank/DDBJ whole genome shotgun (WGS) entry which is preliminary data.</text>
</comment>
<feature type="transmembrane region" description="Helical" evidence="1">
    <location>
        <begin position="189"/>
        <end position="210"/>
    </location>
</feature>
<evidence type="ECO:0008006" key="4">
    <source>
        <dbReference type="Google" id="ProtNLM"/>
    </source>
</evidence>
<feature type="transmembrane region" description="Helical" evidence="1">
    <location>
        <begin position="231"/>
        <end position="253"/>
    </location>
</feature>
<dbReference type="InterPro" id="IPR031617">
    <property type="entry name" value="PelG"/>
</dbReference>
<feature type="transmembrane region" description="Helical" evidence="1">
    <location>
        <begin position="398"/>
        <end position="417"/>
    </location>
</feature>
<proteinExistence type="predicted"/>
<dbReference type="AlphaFoldDB" id="A0A0R1M831"/>
<keyword evidence="1" id="KW-0812">Transmembrane</keyword>